<keyword evidence="2" id="KW-0808">Transferase</keyword>
<dbReference type="Proteomes" id="UP000179627">
    <property type="component" value="Unassembled WGS sequence"/>
</dbReference>
<feature type="region of interest" description="Disordered" evidence="1">
    <location>
        <begin position="1"/>
        <end position="20"/>
    </location>
</feature>
<dbReference type="SUPFAM" id="SSF56112">
    <property type="entry name" value="Protein kinase-like (PK-like)"/>
    <property type="match status" value="1"/>
</dbReference>
<evidence type="ECO:0000313" key="2">
    <source>
        <dbReference type="EMBL" id="OHV32899.1"/>
    </source>
</evidence>
<keyword evidence="3" id="KW-1185">Reference proteome</keyword>
<evidence type="ECO:0000313" key="3">
    <source>
        <dbReference type="Proteomes" id="UP000179627"/>
    </source>
</evidence>
<dbReference type="OrthoDB" id="2570531at2"/>
<sequence length="339" mass="36156">MRKHAGDQADEQGAPPAIGMRLPWSGVPADLARMVESHLGAPVAEATTQTGGFSPGVAARLRLADGRRVFAKAVGPRPNPDSPILHRAEGRIAARLPLAAPAPRLIATFEAHGWVVLVFEDVDGAPPDLPWKKDQLDRVLAALADLAAVLTPSPLEAPTVVERFGEDLRGWRRLAAGSPTAGRAPDATTTKDDLETLDPWACRHLDALADLETRWTDAATGDSLVHADLRADNLLLTPDRVVVVDWPWACAAAPWFDLLAMLPSVRMQGGPAPEDVFDVHPVARGADADAVTATIAALAGFFVRQSLQPAPPGLPTLRPFQAAQGRAALDWLRIRTGWS</sequence>
<name>A0A1S1QH37_9ACTN</name>
<gene>
    <name evidence="2" type="ORF">CC117_24235</name>
</gene>
<evidence type="ECO:0000256" key="1">
    <source>
        <dbReference type="SAM" id="MobiDB-lite"/>
    </source>
</evidence>
<dbReference type="RefSeq" id="WP_071087565.1">
    <property type="nucleotide sequence ID" value="NZ_MBLM01000136.1"/>
</dbReference>
<comment type="caution">
    <text evidence="2">The sequence shown here is derived from an EMBL/GenBank/DDBJ whole genome shotgun (WGS) entry which is preliminary data.</text>
</comment>
<dbReference type="GO" id="GO:0016740">
    <property type="term" value="F:transferase activity"/>
    <property type="evidence" value="ECO:0007669"/>
    <property type="project" value="UniProtKB-KW"/>
</dbReference>
<protein>
    <submittedName>
        <fullName evidence="2">Aminoglycoside phosphotransferase</fullName>
    </submittedName>
</protein>
<dbReference type="Gene3D" id="3.90.1200.10">
    <property type="match status" value="1"/>
</dbReference>
<reference evidence="3" key="1">
    <citation type="submission" date="2016-07" db="EMBL/GenBank/DDBJ databases">
        <title>Sequence Frankia sp. strain CcI1.17.</title>
        <authorList>
            <person name="Ghodhbane-Gtari F."/>
            <person name="Swanson E."/>
            <person name="Gueddou A."/>
            <person name="Morris K."/>
            <person name="Hezbri K."/>
            <person name="Ktari A."/>
            <person name="Nouioui I."/>
            <person name="Abebe-Akele F."/>
            <person name="Simpson S."/>
            <person name="Thomas K."/>
            <person name="Gtari M."/>
            <person name="Tisa L.S."/>
            <person name="Hurst S."/>
        </authorList>
    </citation>
    <scope>NUCLEOTIDE SEQUENCE [LARGE SCALE GENOMIC DNA]</scope>
    <source>
        <strain evidence="3">Cc1.17</strain>
    </source>
</reference>
<proteinExistence type="predicted"/>
<accession>A0A1S1QH37</accession>
<dbReference type="Gene3D" id="3.30.200.20">
    <property type="entry name" value="Phosphorylase Kinase, domain 1"/>
    <property type="match status" value="1"/>
</dbReference>
<dbReference type="AlphaFoldDB" id="A0A1S1QH37"/>
<dbReference type="EMBL" id="MBLM01000136">
    <property type="protein sequence ID" value="OHV32899.1"/>
    <property type="molecule type" value="Genomic_DNA"/>
</dbReference>
<organism evidence="2 3">
    <name type="scientific">Parafrankia colletiae</name>
    <dbReference type="NCBI Taxonomy" id="573497"/>
    <lineage>
        <taxon>Bacteria</taxon>
        <taxon>Bacillati</taxon>
        <taxon>Actinomycetota</taxon>
        <taxon>Actinomycetes</taxon>
        <taxon>Frankiales</taxon>
        <taxon>Frankiaceae</taxon>
        <taxon>Parafrankia</taxon>
    </lineage>
</organism>
<dbReference type="InterPro" id="IPR011009">
    <property type="entry name" value="Kinase-like_dom_sf"/>
</dbReference>